<keyword evidence="3" id="KW-0460">Magnesium</keyword>
<dbReference type="InterPro" id="IPR008949">
    <property type="entry name" value="Isoprenoid_synthase_dom_sf"/>
</dbReference>
<feature type="non-terminal residue" evidence="6">
    <location>
        <position position="1"/>
    </location>
</feature>
<dbReference type="SUPFAM" id="SSF48239">
    <property type="entry name" value="Terpenoid cyclases/Protein prenyltransferases"/>
    <property type="match status" value="1"/>
</dbReference>
<sequence>LPTLVYTTMAFLHSIFAVPNKCSAILAVKLSPEHAHYSKSRFTIALQQDIHISKNGKARDELQIRHAKTLEEVKRGLLGKAIQSSDHDLLMVDSIQILGIEHHFKEEIEAILKRKELMLRVNSHRNDNQKLSEVALQFRLLRQEGYYIHADIFDKFWDNNGKLKLSLCEDIDGLIALFEASQLSIEGEDYLDEAEESSRQYLNMWLSRFHDHPQVKVVADALRYPIRKRLPRFTSTNALQLQNTGWTNSLKELCRIDAEIMSSLHLKEIFAVSKWWKELALANELPFARDEPIKWYMWSMACLPDPRLSEARIELTKPLSLVYIIDDIFDFCANIDELILFTEAVKRWDMAAMEQLPEYMKGCFRALYGITNEFAFRVNIKHGWNPLTTLVKSWVMLMNAFLEEAKLFRSGYVPNAEEYLKNGIVSTGVHMILVHYFFFIGEGITAETAATMEGLPALISTTATILRLCDDLEGDQGDKGDANDGSYMKCYMIEHPEVSIEEARKHATELISNAWKRLNQECLTDANQLPSSFTKVCLNAARMVPLMYSYDTNTPSKLEEYVKSLLQGGALKSIPRDQTTVSSSNLTSTDIM</sequence>
<dbReference type="InterPro" id="IPR005630">
    <property type="entry name" value="Terpene_synthase_metal-bd"/>
</dbReference>
<evidence type="ECO:0000256" key="3">
    <source>
        <dbReference type="ARBA" id="ARBA00022842"/>
    </source>
</evidence>
<dbReference type="Pfam" id="PF01397">
    <property type="entry name" value="Terpene_synth"/>
    <property type="match status" value="1"/>
</dbReference>
<organism evidence="6 7">
    <name type="scientific">Vigna mungo</name>
    <name type="common">Black gram</name>
    <name type="synonym">Phaseolus mungo</name>
    <dbReference type="NCBI Taxonomy" id="3915"/>
    <lineage>
        <taxon>Eukaryota</taxon>
        <taxon>Viridiplantae</taxon>
        <taxon>Streptophyta</taxon>
        <taxon>Embryophyta</taxon>
        <taxon>Tracheophyta</taxon>
        <taxon>Spermatophyta</taxon>
        <taxon>Magnoliopsida</taxon>
        <taxon>eudicotyledons</taxon>
        <taxon>Gunneridae</taxon>
        <taxon>Pentapetalae</taxon>
        <taxon>rosids</taxon>
        <taxon>fabids</taxon>
        <taxon>Fabales</taxon>
        <taxon>Fabaceae</taxon>
        <taxon>Papilionoideae</taxon>
        <taxon>50 kb inversion clade</taxon>
        <taxon>NPAAA clade</taxon>
        <taxon>indigoferoid/millettioid clade</taxon>
        <taxon>Phaseoleae</taxon>
        <taxon>Vigna</taxon>
    </lineage>
</organism>
<proteinExistence type="predicted"/>
<dbReference type="PANTHER" id="PTHR31225:SF234">
    <property type="entry name" value="TERPENE SYNTHASE 4-RELATED"/>
    <property type="match status" value="1"/>
</dbReference>
<dbReference type="GO" id="GO:0010333">
    <property type="term" value="F:terpene synthase activity"/>
    <property type="evidence" value="ECO:0007669"/>
    <property type="project" value="InterPro"/>
</dbReference>
<keyword evidence="7" id="KW-1185">Reference proteome</keyword>
<gene>
    <name evidence="6" type="ORF">V8G54_002305</name>
</gene>
<dbReference type="InterPro" id="IPR036965">
    <property type="entry name" value="Terpene_synth_N_sf"/>
</dbReference>
<dbReference type="InterPro" id="IPR001906">
    <property type="entry name" value="Terpene_synth_N"/>
</dbReference>
<dbReference type="AlphaFoldDB" id="A0AAQ3SCD7"/>
<evidence type="ECO:0000313" key="6">
    <source>
        <dbReference type="EMBL" id="WVZ23761.1"/>
    </source>
</evidence>
<comment type="cofactor">
    <cofactor evidence="1">
        <name>Mg(2+)</name>
        <dbReference type="ChEBI" id="CHEBI:18420"/>
    </cofactor>
</comment>
<dbReference type="Pfam" id="PF03936">
    <property type="entry name" value="Terpene_synth_C"/>
    <property type="match status" value="1"/>
</dbReference>
<dbReference type="GO" id="GO:0016114">
    <property type="term" value="P:terpenoid biosynthetic process"/>
    <property type="evidence" value="ECO:0007669"/>
    <property type="project" value="InterPro"/>
</dbReference>
<dbReference type="GO" id="GO:0000287">
    <property type="term" value="F:magnesium ion binding"/>
    <property type="evidence" value="ECO:0007669"/>
    <property type="project" value="InterPro"/>
</dbReference>
<dbReference type="Gene3D" id="1.10.600.10">
    <property type="entry name" value="Farnesyl Diphosphate Synthase"/>
    <property type="match status" value="1"/>
</dbReference>
<name>A0AAQ3SCD7_VIGMU</name>
<dbReference type="SFLD" id="SFLDS00005">
    <property type="entry name" value="Isoprenoid_Synthase_Type_I"/>
    <property type="match status" value="1"/>
</dbReference>
<dbReference type="SUPFAM" id="SSF48576">
    <property type="entry name" value="Terpenoid synthases"/>
    <property type="match status" value="1"/>
</dbReference>
<dbReference type="InterPro" id="IPR050148">
    <property type="entry name" value="Terpene_synthase-like"/>
</dbReference>
<dbReference type="EMBL" id="CP144700">
    <property type="protein sequence ID" value="WVZ23761.1"/>
    <property type="molecule type" value="Genomic_DNA"/>
</dbReference>
<dbReference type="Proteomes" id="UP001374535">
    <property type="component" value="Chromosome 1"/>
</dbReference>
<feature type="domain" description="Terpene synthase metal-binding" evidence="5">
    <location>
        <begin position="277"/>
        <end position="516"/>
    </location>
</feature>
<evidence type="ECO:0000256" key="1">
    <source>
        <dbReference type="ARBA" id="ARBA00001946"/>
    </source>
</evidence>
<protein>
    <submittedName>
        <fullName evidence="6">Uncharacterized protein</fullName>
    </submittedName>
</protein>
<reference evidence="6 7" key="1">
    <citation type="journal article" date="2023" name="Life. Sci Alliance">
        <title>Evolutionary insights into 3D genome organization and epigenetic landscape of Vigna mungo.</title>
        <authorList>
            <person name="Junaid A."/>
            <person name="Singh B."/>
            <person name="Bhatia S."/>
        </authorList>
    </citation>
    <scope>NUCLEOTIDE SEQUENCE [LARGE SCALE GENOMIC DNA]</scope>
    <source>
        <strain evidence="6">Urdbean</strain>
    </source>
</reference>
<evidence type="ECO:0000259" key="5">
    <source>
        <dbReference type="Pfam" id="PF03936"/>
    </source>
</evidence>
<evidence type="ECO:0000259" key="4">
    <source>
        <dbReference type="Pfam" id="PF01397"/>
    </source>
</evidence>
<dbReference type="Gene3D" id="1.50.10.130">
    <property type="entry name" value="Terpene synthase, N-terminal domain"/>
    <property type="match status" value="1"/>
</dbReference>
<dbReference type="PANTHER" id="PTHR31225">
    <property type="entry name" value="OS04G0344100 PROTEIN-RELATED"/>
    <property type="match status" value="1"/>
</dbReference>
<evidence type="ECO:0000256" key="2">
    <source>
        <dbReference type="ARBA" id="ARBA00022723"/>
    </source>
</evidence>
<evidence type="ECO:0000313" key="7">
    <source>
        <dbReference type="Proteomes" id="UP001374535"/>
    </source>
</evidence>
<dbReference type="InterPro" id="IPR034741">
    <property type="entry name" value="Terpene_cyclase-like_1_C"/>
</dbReference>
<accession>A0AAQ3SCD7</accession>
<feature type="domain" description="Terpene synthase N-terminal" evidence="4">
    <location>
        <begin position="58"/>
        <end position="208"/>
    </location>
</feature>
<keyword evidence="2" id="KW-0479">Metal-binding</keyword>
<dbReference type="InterPro" id="IPR008930">
    <property type="entry name" value="Terpenoid_cyclase/PrenylTrfase"/>
</dbReference>
<dbReference type="SFLD" id="SFLDG01019">
    <property type="entry name" value="Terpene_Cyclase_Like_1_C_Termi"/>
    <property type="match status" value="1"/>
</dbReference>